<comment type="subcellular location">
    <subcellularLocation>
        <location evidence="2">Nucleus</location>
    </subcellularLocation>
</comment>
<feature type="region of interest" description="Disordered" evidence="10">
    <location>
        <begin position="200"/>
        <end position="261"/>
    </location>
</feature>
<keyword evidence="14" id="KW-1185">Reference proteome</keyword>
<evidence type="ECO:0000256" key="5">
    <source>
        <dbReference type="ARBA" id="ARBA00022670"/>
    </source>
</evidence>
<dbReference type="InterPro" id="IPR024729">
    <property type="entry name" value="USP7_ICP0-binding_dom"/>
</dbReference>
<dbReference type="InterPro" id="IPR002083">
    <property type="entry name" value="MATH/TRAF_dom"/>
</dbReference>
<evidence type="ECO:0000256" key="6">
    <source>
        <dbReference type="ARBA" id="ARBA00022786"/>
    </source>
</evidence>
<dbReference type="PROSITE" id="PS00972">
    <property type="entry name" value="USP_1"/>
    <property type="match status" value="1"/>
</dbReference>
<gene>
    <name evidence="13" type="ORF">PAN0_005c2660</name>
</gene>
<dbReference type="PANTHER" id="PTHR24006">
    <property type="entry name" value="UBIQUITIN CARBOXYL-TERMINAL HYDROLASE"/>
    <property type="match status" value="1"/>
</dbReference>
<dbReference type="InterPro" id="IPR001394">
    <property type="entry name" value="Peptidase_C19_UCH"/>
</dbReference>
<evidence type="ECO:0000313" key="14">
    <source>
        <dbReference type="Proteomes" id="UP000053758"/>
    </source>
</evidence>
<dbReference type="GO" id="GO:0031647">
    <property type="term" value="P:regulation of protein stability"/>
    <property type="evidence" value="ECO:0007669"/>
    <property type="project" value="TreeGrafter"/>
</dbReference>
<dbReference type="GO" id="GO:0016579">
    <property type="term" value="P:protein deubiquitination"/>
    <property type="evidence" value="ECO:0007669"/>
    <property type="project" value="InterPro"/>
</dbReference>
<dbReference type="PROSITE" id="PS50235">
    <property type="entry name" value="USP_3"/>
    <property type="match status" value="1"/>
</dbReference>
<evidence type="ECO:0000256" key="10">
    <source>
        <dbReference type="SAM" id="MobiDB-lite"/>
    </source>
</evidence>
<dbReference type="FunFam" id="2.60.210.10:FF:000011">
    <property type="entry name" value="Ubiquitin carboxyl-terminal hydrolase 7"/>
    <property type="match status" value="1"/>
</dbReference>
<evidence type="ECO:0000256" key="4">
    <source>
        <dbReference type="ARBA" id="ARBA00012759"/>
    </source>
</evidence>
<proteinExistence type="inferred from homology"/>
<dbReference type="FunFam" id="3.10.20.90:FF:000215">
    <property type="entry name" value="Ubiquitin carboxyl-terminal hydrolase 7, variant"/>
    <property type="match status" value="1"/>
</dbReference>
<dbReference type="Gene3D" id="3.90.70.10">
    <property type="entry name" value="Cysteine proteinases"/>
    <property type="match status" value="1"/>
</dbReference>
<dbReference type="FunFam" id="3.10.20.90:FF:000236">
    <property type="entry name" value="Ubiquitin carboxyl-terminal hydrolase 7, variant"/>
    <property type="match status" value="1"/>
</dbReference>
<dbReference type="GO" id="GO:0140492">
    <property type="term" value="F:metal-dependent deubiquitinase activity"/>
    <property type="evidence" value="ECO:0007669"/>
    <property type="project" value="UniProtKB-ARBA"/>
</dbReference>
<evidence type="ECO:0000256" key="2">
    <source>
        <dbReference type="ARBA" id="ARBA00004123"/>
    </source>
</evidence>
<feature type="region of interest" description="Disordered" evidence="10">
    <location>
        <begin position="71"/>
        <end position="95"/>
    </location>
</feature>
<comment type="catalytic activity">
    <reaction evidence="1">
        <text>Thiol-dependent hydrolysis of ester, thioester, amide, peptide and isopeptide bonds formed by the C-terminal Gly of ubiquitin (a 76-residue protein attached to proteins as an intracellular targeting signal).</text>
        <dbReference type="EC" id="3.4.19.12"/>
    </reaction>
</comment>
<name>A0A081CCQ0_PSEA2</name>
<dbReference type="EMBL" id="DF830072">
    <property type="protein sequence ID" value="GAK64446.1"/>
    <property type="molecule type" value="Genomic_DNA"/>
</dbReference>
<dbReference type="RefSeq" id="XP_014657386.1">
    <property type="nucleotide sequence ID" value="XM_014801900.1"/>
</dbReference>
<dbReference type="GeneID" id="26303396"/>
<dbReference type="Gene3D" id="2.60.210.10">
    <property type="entry name" value="Apoptosis, Tumor Necrosis Factor Receptor Associated Protein 2, Chain A"/>
    <property type="match status" value="1"/>
</dbReference>
<dbReference type="PROSITE" id="PS00973">
    <property type="entry name" value="USP_2"/>
    <property type="match status" value="1"/>
</dbReference>
<dbReference type="PANTHER" id="PTHR24006:SF644">
    <property type="entry name" value="UBIQUITIN CARBOXYL-TERMINAL HYDROLASE 7"/>
    <property type="match status" value="1"/>
</dbReference>
<dbReference type="GO" id="GO:0005634">
    <property type="term" value="C:nucleus"/>
    <property type="evidence" value="ECO:0007669"/>
    <property type="project" value="UniProtKB-SubCell"/>
</dbReference>
<organism evidence="13">
    <name type="scientific">Pseudozyma antarctica</name>
    <name type="common">Yeast</name>
    <name type="synonym">Candida antarctica</name>
    <dbReference type="NCBI Taxonomy" id="84753"/>
    <lineage>
        <taxon>Eukaryota</taxon>
        <taxon>Fungi</taxon>
        <taxon>Dikarya</taxon>
        <taxon>Basidiomycota</taxon>
        <taxon>Ustilaginomycotina</taxon>
        <taxon>Ustilaginomycetes</taxon>
        <taxon>Ustilaginales</taxon>
        <taxon>Ustilaginaceae</taxon>
        <taxon>Moesziomyces</taxon>
    </lineage>
</organism>
<protein>
    <recommendedName>
        <fullName evidence="4">ubiquitinyl hydrolase 1</fullName>
        <ecNumber evidence="4">3.4.19.12</ecNumber>
    </recommendedName>
</protein>
<dbReference type="InterPro" id="IPR050164">
    <property type="entry name" value="Peptidase_C19"/>
</dbReference>
<dbReference type="GO" id="GO:0006508">
    <property type="term" value="P:proteolysis"/>
    <property type="evidence" value="ECO:0007669"/>
    <property type="project" value="UniProtKB-KW"/>
</dbReference>
<dbReference type="CDD" id="cd02659">
    <property type="entry name" value="peptidase_C19C"/>
    <property type="match status" value="1"/>
</dbReference>
<evidence type="ECO:0000256" key="1">
    <source>
        <dbReference type="ARBA" id="ARBA00000707"/>
    </source>
</evidence>
<evidence type="ECO:0000313" key="13">
    <source>
        <dbReference type="EMBL" id="GAK64446.1"/>
    </source>
</evidence>
<dbReference type="Pfam" id="PF22486">
    <property type="entry name" value="MATH_2"/>
    <property type="match status" value="1"/>
</dbReference>
<feature type="compositionally biased region" description="Basic and acidic residues" evidence="10">
    <location>
        <begin position="86"/>
        <end position="95"/>
    </location>
</feature>
<dbReference type="GO" id="GO:0004843">
    <property type="term" value="F:cysteine-type deubiquitinase activity"/>
    <property type="evidence" value="ECO:0007669"/>
    <property type="project" value="UniProtKB-EC"/>
</dbReference>
<accession>A0A081CCQ0</accession>
<keyword evidence="8" id="KW-0788">Thiol protease</keyword>
<dbReference type="InterPro" id="IPR028889">
    <property type="entry name" value="USP"/>
</dbReference>
<dbReference type="PROSITE" id="PS50144">
    <property type="entry name" value="MATH"/>
    <property type="match status" value="1"/>
</dbReference>
<dbReference type="Pfam" id="PF12436">
    <property type="entry name" value="USP7_ICP0_bdg"/>
    <property type="match status" value="1"/>
</dbReference>
<sequence>MLERKPNQDFISSSVCAGAITPRFRFSMPLMSTNESHDTPAQGADHSTASKLIANSRRVIASGPLAVEPLPQIQLSPSAKPRRAQASKEAREEPRLDSSILGFAQAARADRLGHSILTVLVLLRSTTPGLFFEPRTGNLGPAQSALRLNTPPLYRDLLAISSHSLATKPAAASSSPSSRYTSSATLVVSSISTRSAISRTPADQKAVVLKRPPLHSPSFDCSRGSRPPHPPSTHNTAAKMDPHLDPTTALVNPDTDKNASPMEVEEPVSVHDAKAFAEKHLADLGQEEADFAVCTWKIKGWRTLDKRITGPEFECGGHRWRILLFPFGNSNGQPNDMVSVYLDYADPKGSPEGWHVCAQFALVISNPHDPTIFSTSQAHHRFTAEEMDWGFTRFNELRKLAVPTDGRSRPIIENDCADVTAYVRVLKDPTGVLWHNFINYDSKKETGYVGLKNQGATCYMNSLLQSLFCTHYFRKAVYQIPTEGDVPSESVALALQRVFYLLQTSDQPVGTNELTKSFGWKSLDSFLQHDVQEFNRVLQEKLETKMKGTAADGAITRLFVGKMKSYLRCVNVDYESSRSEDFYDIQLNVKGMNNLADSFRDYVQTEMLEGDNKYHAEGYGLQDAKKGVIFEKFPPVLHLQLKRFEYDIEKDSMVKINDRHEFPLDIDLADYIDKESPVSNEDWKYRLHGVLVHSGDLHGGHYFALLKPEKDSNWFKFDDDRVTPVTEKEVLEDNYGGEIPNGHPAGQIGARAPVRAMKRFTNAYMLVYVRERDIDEVLKPMAPEDTPVHLRQRLEDERLQMEARKREREEQHLYLTVKLITEDTFRGHQGFDLATFEERNLPATDLPTFRVLKNELYLNFKSRIAAQYNLPEDLIRMWVLVNRQNKTVRPDTVVPENDPNLTLETVRDRMASRQHDLRLFLEVINNDIPNNEANPSMMIFLKYFDTSRQTLLGVSRVYVQRHMKVGDLAPTINELMRWPPTTQVKLFEEIKPGMIEQMKPKATFAQSEIQDGDVICFQIELSEKDAHDYESQSLYSNPIQFYDFLQNQIKVLFKPRFEDVEYKAEFELTLSKKMTYDMMAAKAGERLKHDPFKLRFTTGNGPNGTPKTVLKRTANQTVNEIVSPSYIQGQASLLYYELLDVSIIELETKRSLKIVWTGANNKEESVHSFLLPKTATIVEVTDHLAKLVKLDPNGSQKVRLFEAVLNGRQQREFNGVEMIGNIGENAELFAEEVSLDELSLTEDDKVINAFHFSKELVRTHGVPFRFVVKRNEPFRETRRRLQERLEVPEKEFAKYRFALVQSSTYKQPTYLEDDDLLYEHKFQPDDALGLDHLDRSGRAGRFGNNVVQDKGIRIRS</sequence>
<keyword evidence="5" id="KW-0645">Protease</keyword>
<evidence type="ECO:0000256" key="8">
    <source>
        <dbReference type="ARBA" id="ARBA00022807"/>
    </source>
</evidence>
<comment type="similarity">
    <text evidence="3">Belongs to the peptidase C19 family.</text>
</comment>
<dbReference type="GO" id="GO:0005829">
    <property type="term" value="C:cytosol"/>
    <property type="evidence" value="ECO:0007669"/>
    <property type="project" value="TreeGrafter"/>
</dbReference>
<evidence type="ECO:0000259" key="12">
    <source>
        <dbReference type="PROSITE" id="PS50235"/>
    </source>
</evidence>
<dbReference type="InterPro" id="IPR029346">
    <property type="entry name" value="USP_C"/>
</dbReference>
<feature type="domain" description="USP" evidence="12">
    <location>
        <begin position="449"/>
        <end position="771"/>
    </location>
</feature>
<dbReference type="HOGENOM" id="CLU_003532_2_1_1"/>
<evidence type="ECO:0000256" key="3">
    <source>
        <dbReference type="ARBA" id="ARBA00009085"/>
    </source>
</evidence>
<keyword evidence="9" id="KW-0539">Nucleus</keyword>
<dbReference type="SMART" id="SM00061">
    <property type="entry name" value="MATH"/>
    <property type="match status" value="1"/>
</dbReference>
<dbReference type="SUPFAM" id="SSF49599">
    <property type="entry name" value="TRAF domain-like"/>
    <property type="match status" value="1"/>
</dbReference>
<evidence type="ECO:0000256" key="9">
    <source>
        <dbReference type="ARBA" id="ARBA00023242"/>
    </source>
</evidence>
<evidence type="ECO:0000259" key="11">
    <source>
        <dbReference type="PROSITE" id="PS50144"/>
    </source>
</evidence>
<reference evidence="13" key="1">
    <citation type="submission" date="2014-07" db="EMBL/GenBank/DDBJ databases">
        <title>Draft genome sequence of the yeast Pseudozyma antarctica JCM 10317 known as a producer of lipase B which used in a wide range of industrial applications.</title>
        <authorList>
            <person name="Morita T."/>
            <person name="Saika A."/>
            <person name="Koike H."/>
        </authorList>
    </citation>
    <scope>NUCLEOTIDE SEQUENCE</scope>
    <source>
        <strain evidence="13">JCM 10317</strain>
    </source>
</reference>
<dbReference type="Proteomes" id="UP000053758">
    <property type="component" value="Unassembled WGS sequence"/>
</dbReference>
<dbReference type="InterPro" id="IPR018200">
    <property type="entry name" value="USP_CS"/>
</dbReference>
<dbReference type="Gene3D" id="3.10.20.90">
    <property type="entry name" value="Phosphatidylinositol 3-kinase Catalytic Subunit, Chain A, domain 1"/>
    <property type="match status" value="2"/>
</dbReference>
<dbReference type="EC" id="3.4.19.12" evidence="4"/>
<dbReference type="FunFam" id="3.90.70.10:FF:000005">
    <property type="entry name" value="Ubiquitin carboxyl-terminal hydrolase 7"/>
    <property type="match status" value="1"/>
</dbReference>
<dbReference type="SUPFAM" id="SSF54001">
    <property type="entry name" value="Cysteine proteinases"/>
    <property type="match status" value="1"/>
</dbReference>
<dbReference type="InterPro" id="IPR008974">
    <property type="entry name" value="TRAF-like"/>
</dbReference>
<dbReference type="Pfam" id="PF00443">
    <property type="entry name" value="UCH"/>
    <property type="match status" value="1"/>
</dbReference>
<feature type="domain" description="MATH" evidence="11">
    <location>
        <begin position="291"/>
        <end position="423"/>
    </location>
</feature>
<dbReference type="Pfam" id="PF14533">
    <property type="entry name" value="USP7_C2"/>
    <property type="match status" value="1"/>
</dbReference>
<keyword evidence="7" id="KW-0378">Hydrolase</keyword>
<keyword evidence="6" id="KW-0833">Ubl conjugation pathway</keyword>
<dbReference type="InterPro" id="IPR038765">
    <property type="entry name" value="Papain-like_cys_pep_sf"/>
</dbReference>
<evidence type="ECO:0000256" key="7">
    <source>
        <dbReference type="ARBA" id="ARBA00022801"/>
    </source>
</evidence>